<evidence type="ECO:0000256" key="12">
    <source>
        <dbReference type="SAM" id="Phobius"/>
    </source>
</evidence>
<evidence type="ECO:0000256" key="3">
    <source>
        <dbReference type="ARBA" id="ARBA00022448"/>
    </source>
</evidence>
<keyword evidence="8" id="KW-0046">Antibiotic resistance</keyword>
<sequence>MPGVAWTLLGGAILAEVIATSMLKSTEGFTRLWPTLACLLLYGAAFMLLAQSISHGMQVGIAYALWSAIGTTVIVAVGVTFLGEPISTLKVIGVALVVSGVVTLQLDGHQA</sequence>
<organism evidence="13 14">
    <name type="scientific">Mycolicibacterium vanbaalenii (strain DSM 7251 / JCM 13017 / BCRC 16820 / KCTC 9966 / NRRL B-24157 / PYR-1)</name>
    <name type="common">Mycobacterium vanbaalenii</name>
    <dbReference type="NCBI Taxonomy" id="350058"/>
    <lineage>
        <taxon>Bacteria</taxon>
        <taxon>Bacillati</taxon>
        <taxon>Actinomycetota</taxon>
        <taxon>Actinomycetes</taxon>
        <taxon>Mycobacteriales</taxon>
        <taxon>Mycobacteriaceae</taxon>
        <taxon>Mycolicibacterium</taxon>
    </lineage>
</organism>
<evidence type="ECO:0000256" key="6">
    <source>
        <dbReference type="ARBA" id="ARBA00022989"/>
    </source>
</evidence>
<dbReference type="STRING" id="350058.Mvan_0339"/>
<evidence type="ECO:0000256" key="10">
    <source>
        <dbReference type="ARBA" id="ARBA00072627"/>
    </source>
</evidence>
<reference evidence="13" key="1">
    <citation type="submission" date="2006-12" db="EMBL/GenBank/DDBJ databases">
        <title>Complete sequence of Mycobacterium vanbaalenii PYR-1.</title>
        <authorList>
            <consortium name="US DOE Joint Genome Institute"/>
            <person name="Copeland A."/>
            <person name="Lucas S."/>
            <person name="Lapidus A."/>
            <person name="Barry K."/>
            <person name="Detter J.C."/>
            <person name="Glavina del Rio T."/>
            <person name="Hammon N."/>
            <person name="Israni S."/>
            <person name="Dalin E."/>
            <person name="Tice H."/>
            <person name="Pitluck S."/>
            <person name="Singan V."/>
            <person name="Schmutz J."/>
            <person name="Larimer F."/>
            <person name="Land M."/>
            <person name="Hauser L."/>
            <person name="Kyrpides N."/>
            <person name="Anderson I.J."/>
            <person name="Miller C."/>
            <person name="Richardson P."/>
        </authorList>
    </citation>
    <scope>NUCLEOTIDE SEQUENCE [LARGE SCALE GENOMIC DNA]</scope>
    <source>
        <strain evidence="13">PYR-1</strain>
    </source>
</reference>
<dbReference type="RefSeq" id="WP_011777660.1">
    <property type="nucleotide sequence ID" value="NC_008726.1"/>
</dbReference>
<dbReference type="GO" id="GO:0046677">
    <property type="term" value="P:response to antibiotic"/>
    <property type="evidence" value="ECO:0007669"/>
    <property type="project" value="UniProtKB-KW"/>
</dbReference>
<dbReference type="InterPro" id="IPR000390">
    <property type="entry name" value="Small_drug/metabolite_transptr"/>
</dbReference>
<evidence type="ECO:0000256" key="4">
    <source>
        <dbReference type="ARBA" id="ARBA00022475"/>
    </source>
</evidence>
<comment type="subcellular location">
    <subcellularLocation>
        <location evidence="1 11">Cell membrane</location>
        <topology evidence="1 11">Multi-pass membrane protein</topology>
    </subcellularLocation>
</comment>
<dbReference type="GO" id="GO:0005886">
    <property type="term" value="C:plasma membrane"/>
    <property type="evidence" value="ECO:0007669"/>
    <property type="project" value="UniProtKB-SubCell"/>
</dbReference>
<dbReference type="eggNOG" id="COG2076">
    <property type="taxonomic scope" value="Bacteria"/>
</dbReference>
<feature type="transmembrane region" description="Helical" evidence="12">
    <location>
        <begin position="61"/>
        <end position="82"/>
    </location>
</feature>
<keyword evidence="5 11" id="KW-0812">Transmembrane</keyword>
<protein>
    <recommendedName>
        <fullName evidence="10">Multidrug resistance protein Mmr</fullName>
    </recommendedName>
    <alternativeName>
        <fullName evidence="9">Multidrug resistance protein mmr</fullName>
    </alternativeName>
</protein>
<evidence type="ECO:0000313" key="13">
    <source>
        <dbReference type="EMBL" id="ABM11187.1"/>
    </source>
</evidence>
<keyword evidence="4" id="KW-1003">Cell membrane</keyword>
<feature type="transmembrane region" description="Helical" evidence="12">
    <location>
        <begin position="29"/>
        <end position="49"/>
    </location>
</feature>
<dbReference type="EMBL" id="CP000511">
    <property type="protein sequence ID" value="ABM11187.1"/>
    <property type="molecule type" value="Genomic_DNA"/>
</dbReference>
<dbReference type="InterPro" id="IPR045324">
    <property type="entry name" value="Small_multidrug_res"/>
</dbReference>
<evidence type="ECO:0000256" key="5">
    <source>
        <dbReference type="ARBA" id="ARBA00022692"/>
    </source>
</evidence>
<proteinExistence type="inferred from homology"/>
<evidence type="ECO:0000256" key="1">
    <source>
        <dbReference type="ARBA" id="ARBA00004651"/>
    </source>
</evidence>
<dbReference type="AlphaFoldDB" id="A1T1Y7"/>
<evidence type="ECO:0000256" key="8">
    <source>
        <dbReference type="ARBA" id="ARBA00023251"/>
    </source>
</evidence>
<dbReference type="PANTHER" id="PTHR30561">
    <property type="entry name" value="SMR FAMILY PROTON-DEPENDENT DRUG EFFLUX TRANSPORTER SUGE"/>
    <property type="match status" value="1"/>
</dbReference>
<keyword evidence="3" id="KW-0813">Transport</keyword>
<name>A1T1Y7_MYCVP</name>
<dbReference type="Proteomes" id="UP000009159">
    <property type="component" value="Chromosome"/>
</dbReference>
<dbReference type="SUPFAM" id="SSF103481">
    <property type="entry name" value="Multidrug resistance efflux transporter EmrE"/>
    <property type="match status" value="1"/>
</dbReference>
<dbReference type="FunFam" id="1.10.3730.20:FF:000001">
    <property type="entry name" value="Quaternary ammonium compound resistance transporter SugE"/>
    <property type="match status" value="1"/>
</dbReference>
<dbReference type="Pfam" id="PF00893">
    <property type="entry name" value="Multi_Drug_Res"/>
    <property type="match status" value="1"/>
</dbReference>
<evidence type="ECO:0000256" key="11">
    <source>
        <dbReference type="RuleBase" id="RU003942"/>
    </source>
</evidence>
<evidence type="ECO:0000256" key="7">
    <source>
        <dbReference type="ARBA" id="ARBA00023136"/>
    </source>
</evidence>
<dbReference type="Gene3D" id="1.10.3730.20">
    <property type="match status" value="1"/>
</dbReference>
<dbReference type="PANTHER" id="PTHR30561:SF1">
    <property type="entry name" value="MULTIDRUG TRANSPORTER EMRE"/>
    <property type="match status" value="1"/>
</dbReference>
<dbReference type="HOGENOM" id="CLU_133067_0_2_11"/>
<evidence type="ECO:0000313" key="14">
    <source>
        <dbReference type="Proteomes" id="UP000009159"/>
    </source>
</evidence>
<evidence type="ECO:0000256" key="2">
    <source>
        <dbReference type="ARBA" id="ARBA00007822"/>
    </source>
</evidence>
<keyword evidence="7 12" id="KW-0472">Membrane</keyword>
<keyword evidence="14" id="KW-1185">Reference proteome</keyword>
<accession>A1T1Y7</accession>
<evidence type="ECO:0000256" key="9">
    <source>
        <dbReference type="ARBA" id="ARBA00071110"/>
    </source>
</evidence>
<dbReference type="KEGG" id="mva:Mvan_0339"/>
<keyword evidence="6 12" id="KW-1133">Transmembrane helix</keyword>
<gene>
    <name evidence="13" type="ordered locus">Mvan_0339</name>
</gene>
<dbReference type="GO" id="GO:0022857">
    <property type="term" value="F:transmembrane transporter activity"/>
    <property type="evidence" value="ECO:0007669"/>
    <property type="project" value="InterPro"/>
</dbReference>
<feature type="transmembrane region" description="Helical" evidence="12">
    <location>
        <begin position="88"/>
        <end position="106"/>
    </location>
</feature>
<comment type="similarity">
    <text evidence="2">Belongs to the drug/metabolite transporter (DMT) superfamily. Small multidrug resistance (SMR) (TC 2.A.7.1) family. Mmr subfamily.</text>
</comment>
<dbReference type="InterPro" id="IPR037185">
    <property type="entry name" value="EmrE-like"/>
</dbReference>